<name>A0A5M3XPC8_9ACTN</name>
<evidence type="ECO:0000256" key="1">
    <source>
        <dbReference type="ARBA" id="ARBA00022676"/>
    </source>
</evidence>
<evidence type="ECO:0000313" key="4">
    <source>
        <dbReference type="Proteomes" id="UP000377595"/>
    </source>
</evidence>
<dbReference type="EMBL" id="BLAF01000039">
    <property type="protein sequence ID" value="GES23217.1"/>
    <property type="molecule type" value="Genomic_DNA"/>
</dbReference>
<dbReference type="PANTHER" id="PTHR32282:SF33">
    <property type="entry name" value="PEPTIDOGLYCAN GLYCOSYLTRANSFERASE"/>
    <property type="match status" value="1"/>
</dbReference>
<dbReference type="InterPro" id="IPR012338">
    <property type="entry name" value="Beta-lactam/transpept-like"/>
</dbReference>
<gene>
    <name evidence="3" type="ORF">Aple_061160</name>
</gene>
<sequence length="444" mass="47152">MKALLVFMGVAAVGALVAVFLIVLNPADSGPGEKPVTAASPVTSAAASASPVARKSVLLDVKGAVIEEFSGDCADSEYPYLCRYVRKQLLAQDPQLLTRDGLMIQTTIDQRLQRVAQRAIDAHVHRDDPQVATQVMIVPGEGAIRTMATSHGDADGLAFPQGTTAMPYTLTAALAAGLRYDDGFPISDEYSAQSDDTFRNCANQAAGDRDLIVFNKEKDGNRFVTLRSGTLGAVNTFYLRLEEKVGLCETVRMAERLGLRSADGTPLREVQTFTLGVIGVDPISVANSYASLAARGRFCEPTVITEVRDGSGAPRPFPPRCRQVLDPAVADAVTGVLSDVLARSALKGVGREAAGMPGTADGYFAAWYAGYTPGLASAVSLGDPRSVYKYDLVDVTIGGRHYPQVVGTSIPGLIWKESMAEAVRGTRKTGFTRPDAERFGACPN</sequence>
<organism evidence="3 4">
    <name type="scientific">Acrocarpospora pleiomorpha</name>
    <dbReference type="NCBI Taxonomy" id="90975"/>
    <lineage>
        <taxon>Bacteria</taxon>
        <taxon>Bacillati</taxon>
        <taxon>Actinomycetota</taxon>
        <taxon>Actinomycetes</taxon>
        <taxon>Streptosporangiales</taxon>
        <taxon>Streptosporangiaceae</taxon>
        <taxon>Acrocarpospora</taxon>
    </lineage>
</organism>
<protein>
    <recommendedName>
        <fullName evidence="5">Penicillin-binding protein</fullName>
    </recommendedName>
</protein>
<dbReference type="GO" id="GO:0009252">
    <property type="term" value="P:peptidoglycan biosynthetic process"/>
    <property type="evidence" value="ECO:0007669"/>
    <property type="project" value="TreeGrafter"/>
</dbReference>
<dbReference type="Gene3D" id="3.40.710.10">
    <property type="entry name" value="DD-peptidase/beta-lactamase superfamily"/>
    <property type="match status" value="1"/>
</dbReference>
<evidence type="ECO:0008006" key="5">
    <source>
        <dbReference type="Google" id="ProtNLM"/>
    </source>
</evidence>
<accession>A0A5M3XPC8</accession>
<dbReference type="InterPro" id="IPR050396">
    <property type="entry name" value="Glycosyltr_51/Transpeptidase"/>
</dbReference>
<evidence type="ECO:0000256" key="2">
    <source>
        <dbReference type="ARBA" id="ARBA00022679"/>
    </source>
</evidence>
<comment type="caution">
    <text evidence="3">The sequence shown here is derived from an EMBL/GenBank/DDBJ whole genome shotgun (WGS) entry which is preliminary data.</text>
</comment>
<evidence type="ECO:0000313" key="3">
    <source>
        <dbReference type="EMBL" id="GES23217.1"/>
    </source>
</evidence>
<dbReference type="Proteomes" id="UP000377595">
    <property type="component" value="Unassembled WGS sequence"/>
</dbReference>
<proteinExistence type="predicted"/>
<dbReference type="GO" id="GO:0008955">
    <property type="term" value="F:peptidoglycan glycosyltransferase activity"/>
    <property type="evidence" value="ECO:0007669"/>
    <property type="project" value="TreeGrafter"/>
</dbReference>
<keyword evidence="1" id="KW-0328">Glycosyltransferase</keyword>
<dbReference type="RefSeq" id="WP_170321737.1">
    <property type="nucleotide sequence ID" value="NZ_BAAAHM010000031.1"/>
</dbReference>
<keyword evidence="2" id="KW-0808">Transferase</keyword>
<dbReference type="PANTHER" id="PTHR32282">
    <property type="entry name" value="BINDING PROTEIN TRANSPEPTIDASE, PUTATIVE-RELATED"/>
    <property type="match status" value="1"/>
</dbReference>
<dbReference type="AlphaFoldDB" id="A0A5M3XPC8"/>
<keyword evidence="4" id="KW-1185">Reference proteome</keyword>
<dbReference type="GO" id="GO:0030288">
    <property type="term" value="C:outer membrane-bounded periplasmic space"/>
    <property type="evidence" value="ECO:0007669"/>
    <property type="project" value="TreeGrafter"/>
</dbReference>
<dbReference type="SUPFAM" id="SSF56601">
    <property type="entry name" value="beta-lactamase/transpeptidase-like"/>
    <property type="match status" value="1"/>
</dbReference>
<reference evidence="3 4" key="1">
    <citation type="submission" date="2019-10" db="EMBL/GenBank/DDBJ databases">
        <title>Whole genome shotgun sequence of Acrocarpospora pleiomorpha NBRC 16267.</title>
        <authorList>
            <person name="Ichikawa N."/>
            <person name="Kimura A."/>
            <person name="Kitahashi Y."/>
            <person name="Komaki H."/>
            <person name="Oguchi A."/>
        </authorList>
    </citation>
    <scope>NUCLEOTIDE SEQUENCE [LARGE SCALE GENOMIC DNA]</scope>
    <source>
        <strain evidence="3 4">NBRC 16267</strain>
    </source>
</reference>